<dbReference type="OrthoDB" id="9772811at2"/>
<sequence precursor="true">MPLKLKPLKYLLSVLTLLAGTQAATAQGLFGFPLGPQQETLDPMEQLGRELFNDTNLSTPPGQGCVTCHAPEVGFVSPNFFVNQFFGPHFGAIPHRFGPRKPPSAAYAGDSPDLRFVADPAFAVNWEGGVFWDGRAAGQLPLFPESDDSPEFDPLAEQALFPFLNPVEQNVANEKIVVRKVAFSRYRRLFLQVWGRGSLDFQDDEVVARAYDRIVTSIAAFERSSEVNPYSSKFDAWLAGEAELTEQEKLGLWLFENPFDGQSLLTPNEDEGRTAFPQGNQGKGRCGVCHSELPGPNDEPPLFTDFAYHNLGLPKNPDNPFYFMPRRFNPDGRDFIDRGLAPTLETIGQPDNWTPSGAITSWQEEIDNAEGRHKTPTLRNVNKRPFPGFVKAYMHHGGLKSMKEVVHFYNTRDVPEEAWGEPEVDFGNITGGIVGDLGLTDEEEDAIVAFMATLSDGYQSPPSGPQLPQLPQLPTPPSPPSLPTLPSPPSLPTILPFP</sequence>
<dbReference type="PANTHER" id="PTHR30600:SF10">
    <property type="entry name" value="BLL6722 PROTEIN"/>
    <property type="match status" value="1"/>
</dbReference>
<feature type="compositionally biased region" description="Pro residues" evidence="4">
    <location>
        <begin position="471"/>
        <end position="498"/>
    </location>
</feature>
<dbReference type="AlphaFoldDB" id="A0A518CAM0"/>
<evidence type="ECO:0000256" key="5">
    <source>
        <dbReference type="SAM" id="SignalP"/>
    </source>
</evidence>
<dbReference type="SUPFAM" id="SSF46626">
    <property type="entry name" value="Cytochrome c"/>
    <property type="match status" value="2"/>
</dbReference>
<dbReference type="InterPro" id="IPR051395">
    <property type="entry name" value="Cytochrome_c_Peroxidase/MauG"/>
</dbReference>
<dbReference type="InterPro" id="IPR036909">
    <property type="entry name" value="Cyt_c-like_dom_sf"/>
</dbReference>
<feature type="chain" id="PRO_5021901278" evidence="5">
    <location>
        <begin position="27"/>
        <end position="498"/>
    </location>
</feature>
<evidence type="ECO:0000313" key="8">
    <source>
        <dbReference type="Proteomes" id="UP000318626"/>
    </source>
</evidence>
<dbReference type="GO" id="GO:0020037">
    <property type="term" value="F:heme binding"/>
    <property type="evidence" value="ECO:0007669"/>
    <property type="project" value="InterPro"/>
</dbReference>
<keyword evidence="3 7" id="KW-0560">Oxidoreductase</keyword>
<dbReference type="GO" id="GO:0004130">
    <property type="term" value="F:cytochrome-c peroxidase activity"/>
    <property type="evidence" value="ECO:0007669"/>
    <property type="project" value="TreeGrafter"/>
</dbReference>
<comment type="subcellular location">
    <subcellularLocation>
        <location evidence="1">Cell envelope</location>
    </subcellularLocation>
</comment>
<feature type="signal peptide" evidence="5">
    <location>
        <begin position="1"/>
        <end position="26"/>
    </location>
</feature>
<dbReference type="KEGG" id="bvo:Pan97_33210"/>
<evidence type="ECO:0000259" key="6">
    <source>
        <dbReference type="Pfam" id="PF03150"/>
    </source>
</evidence>
<feature type="region of interest" description="Disordered" evidence="4">
    <location>
        <begin position="457"/>
        <end position="498"/>
    </location>
</feature>
<dbReference type="PANTHER" id="PTHR30600">
    <property type="entry name" value="CYTOCHROME C PEROXIDASE-RELATED"/>
    <property type="match status" value="1"/>
</dbReference>
<organism evidence="7 8">
    <name type="scientific">Bremerella volcania</name>
    <dbReference type="NCBI Taxonomy" id="2527984"/>
    <lineage>
        <taxon>Bacteria</taxon>
        <taxon>Pseudomonadati</taxon>
        <taxon>Planctomycetota</taxon>
        <taxon>Planctomycetia</taxon>
        <taxon>Pirellulales</taxon>
        <taxon>Pirellulaceae</taxon>
        <taxon>Bremerella</taxon>
    </lineage>
</organism>
<name>A0A518CAM0_9BACT</name>
<keyword evidence="8" id="KW-1185">Reference proteome</keyword>
<feature type="domain" description="Di-haem cytochrome c peroxidase" evidence="6">
    <location>
        <begin position="45"/>
        <end position="242"/>
    </location>
</feature>
<gene>
    <name evidence="7" type="primary">mauG</name>
    <name evidence="7" type="ORF">Pan97_33210</name>
</gene>
<dbReference type="Gene3D" id="1.10.760.10">
    <property type="entry name" value="Cytochrome c-like domain"/>
    <property type="match status" value="2"/>
</dbReference>
<reference evidence="8" key="1">
    <citation type="submission" date="2019-02" db="EMBL/GenBank/DDBJ databases">
        <title>Deep-cultivation of Planctomycetes and their phenomic and genomic characterization uncovers novel biology.</title>
        <authorList>
            <person name="Wiegand S."/>
            <person name="Jogler M."/>
            <person name="Boedeker C."/>
            <person name="Pinto D."/>
            <person name="Vollmers J."/>
            <person name="Rivas-Marin E."/>
            <person name="Kohn T."/>
            <person name="Peeters S.H."/>
            <person name="Heuer A."/>
            <person name="Rast P."/>
            <person name="Oberbeckmann S."/>
            <person name="Bunk B."/>
            <person name="Jeske O."/>
            <person name="Meyerdierks A."/>
            <person name="Storesund J.E."/>
            <person name="Kallscheuer N."/>
            <person name="Luecker S."/>
            <person name="Lage O.M."/>
            <person name="Pohl T."/>
            <person name="Merkel B.J."/>
            <person name="Hornburger P."/>
            <person name="Mueller R.-W."/>
            <person name="Bruemmer F."/>
            <person name="Labrenz M."/>
            <person name="Spormann A.M."/>
            <person name="Op den Camp H."/>
            <person name="Overmann J."/>
            <person name="Amann R."/>
            <person name="Jetten M.S.M."/>
            <person name="Mascher T."/>
            <person name="Medema M.H."/>
            <person name="Devos D.P."/>
            <person name="Kaster A.-K."/>
            <person name="Ovreas L."/>
            <person name="Rohde M."/>
            <person name="Galperin M.Y."/>
            <person name="Jogler C."/>
        </authorList>
    </citation>
    <scope>NUCLEOTIDE SEQUENCE [LARGE SCALE GENOMIC DNA]</scope>
    <source>
        <strain evidence="8">Pan97</strain>
    </source>
</reference>
<dbReference type="InterPro" id="IPR004852">
    <property type="entry name" value="Di-haem_cyt_c_peroxidsae"/>
</dbReference>
<dbReference type="GO" id="GO:0009055">
    <property type="term" value="F:electron transfer activity"/>
    <property type="evidence" value="ECO:0007669"/>
    <property type="project" value="InterPro"/>
</dbReference>
<dbReference type="GO" id="GO:0030313">
    <property type="term" value="C:cell envelope"/>
    <property type="evidence" value="ECO:0007669"/>
    <property type="project" value="UniProtKB-SubCell"/>
</dbReference>
<dbReference type="RefSeq" id="WP_144974275.1">
    <property type="nucleotide sequence ID" value="NZ_CP036289.1"/>
</dbReference>
<keyword evidence="2 5" id="KW-0732">Signal</keyword>
<evidence type="ECO:0000256" key="3">
    <source>
        <dbReference type="ARBA" id="ARBA00023002"/>
    </source>
</evidence>
<accession>A0A518CAM0</accession>
<dbReference type="EC" id="1.-.-.-" evidence="7"/>
<proteinExistence type="predicted"/>
<evidence type="ECO:0000313" key="7">
    <source>
        <dbReference type="EMBL" id="QDU76275.1"/>
    </source>
</evidence>
<dbReference type="Pfam" id="PF03150">
    <property type="entry name" value="CCP_MauG"/>
    <property type="match status" value="1"/>
</dbReference>
<evidence type="ECO:0000256" key="4">
    <source>
        <dbReference type="SAM" id="MobiDB-lite"/>
    </source>
</evidence>
<protein>
    <submittedName>
        <fullName evidence="7">Methylamine utilization protein MauG</fullName>
        <ecNumber evidence="7">1.-.-.-</ecNumber>
    </submittedName>
</protein>
<dbReference type="Proteomes" id="UP000318626">
    <property type="component" value="Chromosome"/>
</dbReference>
<evidence type="ECO:0000256" key="1">
    <source>
        <dbReference type="ARBA" id="ARBA00004196"/>
    </source>
</evidence>
<evidence type="ECO:0000256" key="2">
    <source>
        <dbReference type="ARBA" id="ARBA00022729"/>
    </source>
</evidence>
<dbReference type="EMBL" id="CP036289">
    <property type="protein sequence ID" value="QDU76275.1"/>
    <property type="molecule type" value="Genomic_DNA"/>
</dbReference>